<name>A0A081B6R4_9HYPH</name>
<dbReference type="Gene3D" id="1.10.287.1080">
    <property type="entry name" value="MazG-like"/>
    <property type="match status" value="1"/>
</dbReference>
<sequence length="121" mass="12938">MAQEAGDGRQLDRLFETIAARKGADPDASYTAKLLHRGVEKCAQKMGEEAVEAIIAATARDKAGVISESADLLYHWLVLLAASDVTPQEVYAALARREGTSGLAEKAARQKTDKNAAPNKN</sequence>
<evidence type="ECO:0000256" key="8">
    <source>
        <dbReference type="ARBA" id="ARBA00022801"/>
    </source>
</evidence>
<feature type="region of interest" description="Disordered" evidence="12">
    <location>
        <begin position="100"/>
        <end position="121"/>
    </location>
</feature>
<organism evidence="13 14">
    <name type="scientific">Tepidicaulis marinus</name>
    <dbReference type="NCBI Taxonomy" id="1333998"/>
    <lineage>
        <taxon>Bacteria</taxon>
        <taxon>Pseudomonadati</taxon>
        <taxon>Pseudomonadota</taxon>
        <taxon>Alphaproteobacteria</taxon>
        <taxon>Hyphomicrobiales</taxon>
        <taxon>Parvibaculaceae</taxon>
        <taxon>Tepidicaulis</taxon>
    </lineage>
</organism>
<dbReference type="AlphaFoldDB" id="A0A081B6R4"/>
<comment type="pathway">
    <text evidence="3 11">Amino-acid biosynthesis; L-histidine biosynthesis; L-histidine from 5-phospho-alpha-D-ribose 1-diphosphate: step 2/9.</text>
</comment>
<dbReference type="RefSeq" id="WP_045441880.1">
    <property type="nucleotide sequence ID" value="NZ_BBIO01000001.1"/>
</dbReference>
<keyword evidence="9 11" id="KW-0067">ATP-binding</keyword>
<dbReference type="NCBIfam" id="TIGR03188">
    <property type="entry name" value="histidine_hisI"/>
    <property type="match status" value="1"/>
</dbReference>
<reference evidence="13 14" key="1">
    <citation type="submission" date="2014-07" db="EMBL/GenBank/DDBJ databases">
        <title>Tepidicaulis marinum gen. nov., sp. nov., a novel marine bacterium denitrifying nitrate to nitrous oxide strictly under microaerobic conditions.</title>
        <authorList>
            <person name="Takeuchi M."/>
            <person name="Yamagishi T."/>
            <person name="Kamagata Y."/>
            <person name="Oshima K."/>
            <person name="Hattori M."/>
            <person name="Katayama T."/>
            <person name="Hanada S."/>
            <person name="Tamaki H."/>
            <person name="Marumo K."/>
            <person name="Maeda H."/>
            <person name="Nedachi M."/>
            <person name="Iwasaki W."/>
            <person name="Suwa Y."/>
            <person name="Sakata S."/>
        </authorList>
    </citation>
    <scope>NUCLEOTIDE SEQUENCE [LARGE SCALE GENOMIC DNA]</scope>
    <source>
        <strain evidence="13 14">MA2</strain>
    </source>
</reference>
<evidence type="ECO:0000256" key="7">
    <source>
        <dbReference type="ARBA" id="ARBA00022741"/>
    </source>
</evidence>
<dbReference type="SUPFAM" id="SSF101386">
    <property type="entry name" value="all-alpha NTP pyrophosphatases"/>
    <property type="match status" value="1"/>
</dbReference>
<keyword evidence="7 11" id="KW-0547">Nucleotide-binding</keyword>
<dbReference type="Pfam" id="PF01503">
    <property type="entry name" value="PRA-PH"/>
    <property type="match status" value="1"/>
</dbReference>
<dbReference type="GO" id="GO:0000105">
    <property type="term" value="P:L-histidine biosynthetic process"/>
    <property type="evidence" value="ECO:0007669"/>
    <property type="project" value="UniProtKB-UniRule"/>
</dbReference>
<evidence type="ECO:0000256" key="11">
    <source>
        <dbReference type="HAMAP-Rule" id="MF_01020"/>
    </source>
</evidence>
<evidence type="ECO:0000256" key="2">
    <source>
        <dbReference type="ARBA" id="ARBA00004496"/>
    </source>
</evidence>
<dbReference type="InterPro" id="IPR008179">
    <property type="entry name" value="HisE"/>
</dbReference>
<evidence type="ECO:0000256" key="1">
    <source>
        <dbReference type="ARBA" id="ARBA00001460"/>
    </source>
</evidence>
<evidence type="ECO:0000256" key="10">
    <source>
        <dbReference type="ARBA" id="ARBA00023102"/>
    </source>
</evidence>
<keyword evidence="6 11" id="KW-0028">Amino-acid biosynthesis</keyword>
<keyword evidence="10 11" id="KW-0368">Histidine biosynthesis</keyword>
<comment type="catalytic activity">
    <reaction evidence="1 11">
        <text>1-(5-phospho-beta-D-ribosyl)-ATP + H2O = 1-(5-phospho-beta-D-ribosyl)-5'-AMP + diphosphate + H(+)</text>
        <dbReference type="Rhea" id="RHEA:22828"/>
        <dbReference type="ChEBI" id="CHEBI:15377"/>
        <dbReference type="ChEBI" id="CHEBI:15378"/>
        <dbReference type="ChEBI" id="CHEBI:33019"/>
        <dbReference type="ChEBI" id="CHEBI:59457"/>
        <dbReference type="ChEBI" id="CHEBI:73183"/>
        <dbReference type="EC" id="3.6.1.31"/>
    </reaction>
</comment>
<dbReference type="EC" id="3.6.1.31" evidence="11"/>
<dbReference type="UniPathway" id="UPA00031">
    <property type="reaction ID" value="UER00007"/>
</dbReference>
<gene>
    <name evidence="11" type="primary">hisE</name>
    <name evidence="13" type="ORF">M2A_0231</name>
</gene>
<evidence type="ECO:0000313" key="13">
    <source>
        <dbReference type="EMBL" id="GAK43732.1"/>
    </source>
</evidence>
<keyword evidence="5 11" id="KW-0963">Cytoplasm</keyword>
<proteinExistence type="inferred from homology"/>
<dbReference type="InterPro" id="IPR021130">
    <property type="entry name" value="PRib-ATP_PPHydrolase-like"/>
</dbReference>
<dbReference type="PANTHER" id="PTHR42945">
    <property type="entry name" value="HISTIDINE BIOSYNTHESIS BIFUNCTIONAL PROTEIN"/>
    <property type="match status" value="1"/>
</dbReference>
<dbReference type="GO" id="GO:0005737">
    <property type="term" value="C:cytoplasm"/>
    <property type="evidence" value="ECO:0007669"/>
    <property type="project" value="UniProtKB-SubCell"/>
</dbReference>
<dbReference type="GO" id="GO:0005524">
    <property type="term" value="F:ATP binding"/>
    <property type="evidence" value="ECO:0007669"/>
    <property type="project" value="UniProtKB-KW"/>
</dbReference>
<dbReference type="GO" id="GO:0004636">
    <property type="term" value="F:phosphoribosyl-ATP diphosphatase activity"/>
    <property type="evidence" value="ECO:0007669"/>
    <property type="project" value="UniProtKB-UniRule"/>
</dbReference>
<comment type="similarity">
    <text evidence="4 11">Belongs to the PRA-PH family.</text>
</comment>
<dbReference type="CDD" id="cd11534">
    <property type="entry name" value="NTP-PPase_HisIE_like"/>
    <property type="match status" value="1"/>
</dbReference>
<dbReference type="HAMAP" id="MF_01020">
    <property type="entry name" value="HisE"/>
    <property type="match status" value="1"/>
</dbReference>
<dbReference type="NCBIfam" id="NF001613">
    <property type="entry name" value="PRK00400.1-5"/>
    <property type="match status" value="1"/>
</dbReference>
<dbReference type="eggNOG" id="COG0140">
    <property type="taxonomic scope" value="Bacteria"/>
</dbReference>
<evidence type="ECO:0000256" key="12">
    <source>
        <dbReference type="SAM" id="MobiDB-lite"/>
    </source>
</evidence>
<dbReference type="EMBL" id="BBIO01000001">
    <property type="protein sequence ID" value="GAK43732.1"/>
    <property type="molecule type" value="Genomic_DNA"/>
</dbReference>
<protein>
    <recommendedName>
        <fullName evidence="11">Phosphoribosyl-ATP pyrophosphatase</fullName>
        <shortName evidence="11">PRA-PH</shortName>
        <ecNumber evidence="11">3.6.1.31</ecNumber>
    </recommendedName>
</protein>
<evidence type="ECO:0000256" key="3">
    <source>
        <dbReference type="ARBA" id="ARBA00005204"/>
    </source>
</evidence>
<keyword evidence="8 11" id="KW-0378">Hydrolase</keyword>
<comment type="subcellular location">
    <subcellularLocation>
        <location evidence="2 11">Cytoplasm</location>
    </subcellularLocation>
</comment>
<dbReference type="NCBIfam" id="NF001611">
    <property type="entry name" value="PRK00400.1-3"/>
    <property type="match status" value="1"/>
</dbReference>
<comment type="caution">
    <text evidence="13">The sequence shown here is derived from an EMBL/GenBank/DDBJ whole genome shotgun (WGS) entry which is preliminary data.</text>
</comment>
<accession>A0A081B6R4</accession>
<evidence type="ECO:0000256" key="6">
    <source>
        <dbReference type="ARBA" id="ARBA00022605"/>
    </source>
</evidence>
<evidence type="ECO:0000256" key="5">
    <source>
        <dbReference type="ARBA" id="ARBA00022490"/>
    </source>
</evidence>
<evidence type="ECO:0000313" key="14">
    <source>
        <dbReference type="Proteomes" id="UP000028702"/>
    </source>
</evidence>
<dbReference type="STRING" id="1333998.M2A_0231"/>
<evidence type="ECO:0000256" key="4">
    <source>
        <dbReference type="ARBA" id="ARBA00009392"/>
    </source>
</evidence>
<keyword evidence="14" id="KW-1185">Reference proteome</keyword>
<dbReference type="PANTHER" id="PTHR42945:SF9">
    <property type="entry name" value="HISTIDINE BIOSYNTHESIS BIFUNCTIONAL PROTEIN HISIE"/>
    <property type="match status" value="1"/>
</dbReference>
<evidence type="ECO:0000256" key="9">
    <source>
        <dbReference type="ARBA" id="ARBA00022840"/>
    </source>
</evidence>
<dbReference type="Proteomes" id="UP000028702">
    <property type="component" value="Unassembled WGS sequence"/>
</dbReference>